<evidence type="ECO:0000313" key="15">
    <source>
        <dbReference type="EMBL" id="OAX36705.1"/>
    </source>
</evidence>
<evidence type="ECO:0000259" key="13">
    <source>
        <dbReference type="PROSITE" id="PS50011"/>
    </source>
</evidence>
<dbReference type="Pfam" id="PF00786">
    <property type="entry name" value="PBD"/>
    <property type="match status" value="1"/>
</dbReference>
<dbReference type="SMART" id="SM00220">
    <property type="entry name" value="S_TKc"/>
    <property type="match status" value="1"/>
</dbReference>
<evidence type="ECO:0000256" key="2">
    <source>
        <dbReference type="ARBA" id="ARBA00012513"/>
    </source>
</evidence>
<dbReference type="InterPro" id="IPR011009">
    <property type="entry name" value="Kinase-like_dom_sf"/>
</dbReference>
<evidence type="ECO:0000256" key="9">
    <source>
        <dbReference type="ARBA" id="ARBA00048679"/>
    </source>
</evidence>
<dbReference type="PROSITE" id="PS00108">
    <property type="entry name" value="PROTEIN_KINASE_ST"/>
    <property type="match status" value="1"/>
</dbReference>
<reference evidence="15 16" key="1">
    <citation type="submission" date="2016-06" db="EMBL/GenBank/DDBJ databases">
        <title>Comparative genomics of the ectomycorrhizal sister species Rhizopogon vinicolor and Rhizopogon vesiculosus (Basidiomycota: Boletales) reveals a divergence of the mating type B locus.</title>
        <authorList>
            <consortium name="DOE Joint Genome Institute"/>
            <person name="Mujic A.B."/>
            <person name="Kuo A."/>
            <person name="Tritt A."/>
            <person name="Lipzen A."/>
            <person name="Chen C."/>
            <person name="Johnson J."/>
            <person name="Sharma A."/>
            <person name="Barry K."/>
            <person name="Grigoriev I.V."/>
            <person name="Spatafora J.W."/>
        </authorList>
    </citation>
    <scope>NUCLEOTIDE SEQUENCE [LARGE SCALE GENOMIC DNA]</scope>
    <source>
        <strain evidence="15 16">AM-OR11-026</strain>
    </source>
</reference>
<dbReference type="EC" id="2.7.11.1" evidence="2"/>
<evidence type="ECO:0000256" key="11">
    <source>
        <dbReference type="SAM" id="MobiDB-lite"/>
    </source>
</evidence>
<dbReference type="CDD" id="cd01093">
    <property type="entry name" value="CRIB_PAK_like"/>
    <property type="match status" value="1"/>
</dbReference>
<keyword evidence="3" id="KW-0723">Serine/threonine-protein kinase</keyword>
<evidence type="ECO:0000313" key="16">
    <source>
        <dbReference type="Proteomes" id="UP000092154"/>
    </source>
</evidence>
<feature type="domain" description="PH" evidence="12">
    <location>
        <begin position="73"/>
        <end position="167"/>
    </location>
</feature>
<evidence type="ECO:0000256" key="4">
    <source>
        <dbReference type="ARBA" id="ARBA00022679"/>
    </source>
</evidence>
<feature type="domain" description="CRIB" evidence="14">
    <location>
        <begin position="171"/>
        <end position="184"/>
    </location>
</feature>
<evidence type="ECO:0000259" key="12">
    <source>
        <dbReference type="PROSITE" id="PS50003"/>
    </source>
</evidence>
<dbReference type="CDD" id="cd13279">
    <property type="entry name" value="PH_Cla4_Ste20"/>
    <property type="match status" value="1"/>
</dbReference>
<protein>
    <recommendedName>
        <fullName evidence="2">non-specific serine/threonine protein kinase</fullName>
        <ecNumber evidence="2">2.7.11.1</ecNumber>
    </recommendedName>
</protein>
<evidence type="ECO:0000256" key="6">
    <source>
        <dbReference type="ARBA" id="ARBA00022777"/>
    </source>
</evidence>
<dbReference type="STRING" id="1314800.A0A1B7MVS6"/>
<dbReference type="FunFam" id="3.30.200.20:FF:000796">
    <property type="entry name" value="Non-specific serine/threonine protein kinase"/>
    <property type="match status" value="1"/>
</dbReference>
<dbReference type="PANTHER" id="PTHR45832">
    <property type="entry name" value="SERINE/THREONINE-PROTEIN KINASE SAMKA-RELATED-RELATED"/>
    <property type="match status" value="1"/>
</dbReference>
<dbReference type="InParanoid" id="A0A1B7MVS6"/>
<feature type="binding site" evidence="10">
    <location>
        <position position="598"/>
    </location>
    <ligand>
        <name>ATP</name>
        <dbReference type="ChEBI" id="CHEBI:30616"/>
    </ligand>
</feature>
<dbReference type="PROSITE" id="PS00107">
    <property type="entry name" value="PROTEIN_KINASE_ATP"/>
    <property type="match status" value="1"/>
</dbReference>
<dbReference type="Pfam" id="PF00169">
    <property type="entry name" value="PH"/>
    <property type="match status" value="1"/>
</dbReference>
<dbReference type="InterPro" id="IPR036936">
    <property type="entry name" value="CRIB_dom_sf"/>
</dbReference>
<evidence type="ECO:0000256" key="7">
    <source>
        <dbReference type="ARBA" id="ARBA00022840"/>
    </source>
</evidence>
<dbReference type="Gene3D" id="3.30.200.20">
    <property type="entry name" value="Phosphorylase Kinase, domain 1"/>
    <property type="match status" value="1"/>
</dbReference>
<evidence type="ECO:0000256" key="1">
    <source>
        <dbReference type="ARBA" id="ARBA00008874"/>
    </source>
</evidence>
<dbReference type="SMART" id="SM00285">
    <property type="entry name" value="PBD"/>
    <property type="match status" value="1"/>
</dbReference>
<dbReference type="SMART" id="SM00233">
    <property type="entry name" value="PH"/>
    <property type="match status" value="1"/>
</dbReference>
<dbReference type="Gene3D" id="3.90.810.10">
    <property type="entry name" value="CRIB domain"/>
    <property type="match status" value="1"/>
</dbReference>
<dbReference type="GO" id="GO:0106310">
    <property type="term" value="F:protein serine kinase activity"/>
    <property type="evidence" value="ECO:0007669"/>
    <property type="project" value="RHEA"/>
</dbReference>
<dbReference type="EMBL" id="KV448399">
    <property type="protein sequence ID" value="OAX36705.1"/>
    <property type="molecule type" value="Genomic_DNA"/>
</dbReference>
<dbReference type="FunFam" id="3.90.810.10:FF:000005">
    <property type="entry name" value="Non-specific serine/threonine protein kinase"/>
    <property type="match status" value="1"/>
</dbReference>
<dbReference type="PANTHER" id="PTHR45832:SF22">
    <property type="entry name" value="SERINE_THREONINE-PROTEIN KINASE SAMKA-RELATED"/>
    <property type="match status" value="1"/>
</dbReference>
<dbReference type="Gene3D" id="1.10.510.10">
    <property type="entry name" value="Transferase(Phosphotransferase) domain 1"/>
    <property type="match status" value="1"/>
</dbReference>
<feature type="region of interest" description="Disordered" evidence="11">
    <location>
        <begin position="402"/>
        <end position="517"/>
    </location>
</feature>
<evidence type="ECO:0000256" key="3">
    <source>
        <dbReference type="ARBA" id="ARBA00022527"/>
    </source>
</evidence>
<evidence type="ECO:0000256" key="10">
    <source>
        <dbReference type="PROSITE-ProRule" id="PRU10141"/>
    </source>
</evidence>
<dbReference type="InterPro" id="IPR001849">
    <property type="entry name" value="PH_domain"/>
</dbReference>
<dbReference type="Gene3D" id="2.30.29.30">
    <property type="entry name" value="Pleckstrin-homology domain (PH domain)/Phosphotyrosine-binding domain (PTB)"/>
    <property type="match status" value="1"/>
</dbReference>
<keyword evidence="16" id="KW-1185">Reference proteome</keyword>
<comment type="catalytic activity">
    <reaction evidence="8">
        <text>L-threonyl-[protein] + ATP = O-phospho-L-threonyl-[protein] + ADP + H(+)</text>
        <dbReference type="Rhea" id="RHEA:46608"/>
        <dbReference type="Rhea" id="RHEA-COMP:11060"/>
        <dbReference type="Rhea" id="RHEA-COMP:11605"/>
        <dbReference type="ChEBI" id="CHEBI:15378"/>
        <dbReference type="ChEBI" id="CHEBI:30013"/>
        <dbReference type="ChEBI" id="CHEBI:30616"/>
        <dbReference type="ChEBI" id="CHEBI:61977"/>
        <dbReference type="ChEBI" id="CHEBI:456216"/>
        <dbReference type="EC" id="2.7.11.1"/>
    </reaction>
</comment>
<dbReference type="PROSITE" id="PS50003">
    <property type="entry name" value="PH_DOMAIN"/>
    <property type="match status" value="1"/>
</dbReference>
<keyword evidence="5 10" id="KW-0547">Nucleotide-binding</keyword>
<evidence type="ECO:0000256" key="5">
    <source>
        <dbReference type="ARBA" id="ARBA00022741"/>
    </source>
</evidence>
<dbReference type="InterPro" id="IPR008271">
    <property type="entry name" value="Ser/Thr_kinase_AS"/>
</dbReference>
<dbReference type="InterPro" id="IPR011993">
    <property type="entry name" value="PH-like_dom_sf"/>
</dbReference>
<keyword evidence="7 10" id="KW-0067">ATP-binding</keyword>
<dbReference type="PROSITE" id="PS50011">
    <property type="entry name" value="PROTEIN_KINASE_DOM"/>
    <property type="match status" value="1"/>
</dbReference>
<name>A0A1B7MVS6_9AGAM</name>
<proteinExistence type="inferred from homology"/>
<evidence type="ECO:0000256" key="8">
    <source>
        <dbReference type="ARBA" id="ARBA00047899"/>
    </source>
</evidence>
<organism evidence="15 16">
    <name type="scientific">Rhizopogon vinicolor AM-OR11-026</name>
    <dbReference type="NCBI Taxonomy" id="1314800"/>
    <lineage>
        <taxon>Eukaryota</taxon>
        <taxon>Fungi</taxon>
        <taxon>Dikarya</taxon>
        <taxon>Basidiomycota</taxon>
        <taxon>Agaricomycotina</taxon>
        <taxon>Agaricomycetes</taxon>
        <taxon>Agaricomycetidae</taxon>
        <taxon>Boletales</taxon>
        <taxon>Suillineae</taxon>
        <taxon>Rhizopogonaceae</taxon>
        <taxon>Rhizopogon</taxon>
    </lineage>
</organism>
<dbReference type="InterPro" id="IPR033923">
    <property type="entry name" value="PAK_BD"/>
</dbReference>
<feature type="region of interest" description="Disordered" evidence="11">
    <location>
        <begin position="278"/>
        <end position="312"/>
    </location>
</feature>
<comment type="similarity">
    <text evidence="1">Belongs to the protein kinase superfamily. STE Ser/Thr protein kinase family. STE20 subfamily.</text>
</comment>
<dbReference type="GO" id="GO:0005524">
    <property type="term" value="F:ATP binding"/>
    <property type="evidence" value="ECO:0007669"/>
    <property type="project" value="UniProtKB-UniRule"/>
</dbReference>
<feature type="compositionally biased region" description="Polar residues" evidence="11">
    <location>
        <begin position="329"/>
        <end position="348"/>
    </location>
</feature>
<dbReference type="CDD" id="cd06614">
    <property type="entry name" value="STKc_PAK"/>
    <property type="match status" value="1"/>
</dbReference>
<dbReference type="FunFam" id="1.10.510.10:FF:000139">
    <property type="entry name" value="Non-specific serine/threonine protein kinase"/>
    <property type="match status" value="1"/>
</dbReference>
<gene>
    <name evidence="15" type="ORF">K503DRAFT_867388</name>
</gene>
<dbReference type="PROSITE" id="PS50108">
    <property type="entry name" value="CRIB"/>
    <property type="match status" value="1"/>
</dbReference>
<dbReference type="Proteomes" id="UP000092154">
    <property type="component" value="Unassembled WGS sequence"/>
</dbReference>
<feature type="domain" description="Protein kinase" evidence="13">
    <location>
        <begin position="569"/>
        <end position="821"/>
    </location>
</feature>
<feature type="region of interest" description="Disordered" evidence="11">
    <location>
        <begin position="1"/>
        <end position="35"/>
    </location>
</feature>
<evidence type="ECO:0000259" key="14">
    <source>
        <dbReference type="PROSITE" id="PS50108"/>
    </source>
</evidence>
<dbReference type="SUPFAM" id="SSF56112">
    <property type="entry name" value="Protein kinase-like (PK-like)"/>
    <property type="match status" value="1"/>
</dbReference>
<dbReference type="InterPro" id="IPR051931">
    <property type="entry name" value="PAK3-like"/>
</dbReference>
<comment type="catalytic activity">
    <reaction evidence="9">
        <text>L-seryl-[protein] + ATP = O-phospho-L-seryl-[protein] + ADP + H(+)</text>
        <dbReference type="Rhea" id="RHEA:17989"/>
        <dbReference type="Rhea" id="RHEA-COMP:9863"/>
        <dbReference type="Rhea" id="RHEA-COMP:11604"/>
        <dbReference type="ChEBI" id="CHEBI:15378"/>
        <dbReference type="ChEBI" id="CHEBI:29999"/>
        <dbReference type="ChEBI" id="CHEBI:30616"/>
        <dbReference type="ChEBI" id="CHEBI:83421"/>
        <dbReference type="ChEBI" id="CHEBI:456216"/>
        <dbReference type="EC" id="2.7.11.1"/>
    </reaction>
</comment>
<feature type="compositionally biased region" description="Low complexity" evidence="11">
    <location>
        <begin position="452"/>
        <end position="463"/>
    </location>
</feature>
<sequence length="842" mass="91784">MAFNQVTATNLTPSRPAPQAPVRRGAEGPIFPHNALQSSGYNASFSSGSSYSTDYTGIGGSPNRNSQAAFNTSVVRTGMVSMKEEGFASFMFLRKWLVLKEQSLSIHKTESAPPQSVIPLKDITNIERVDLKPYCLLLETKDKRYHLALKNDEELYGWQDDVYSRSPLMGFSNPTNFVHKVHVGFDPISGAFTGMPEQWSKLLTKSAITREDYAKDPQAVLDVLEFYTDHQKREMEDMGMPSISRSISAASSASTLVGSTITSTTLSPYGVDAPARFGGTGLGGSNLPKFTSPLDTVRKRQDSAPAETGNGLSTTALAAARAAELVNGSHAQHANTISPGAPTATSSRPPIPPMLQASTSLQSSRPAPPRPLLAARPAPAVPTDHTPSTADLRARVQIREQGAGKPSLDHGPKRKESTDTVGQQERERKEKEQRERERQRREERERERQQLKEQAAAAAAAERPPVVPSKSAPATSEPATQPAVGAAGAISGPPPVKPLQTMKKKEAPAPDVTVTAPEGEDPAIAAAAEALQKKPKEKEKEKRISTMTEAQIMEKLRSVVSDDDPKTLYSKIKKVGQGASGHVYVAKTLATGKKVAIKEMDLSHQPRKELIVNEILVMKESQHPNIVNFLESYLVKNNELWVVMEYMEGGALTDIIENNTLEEDQISGISLETCKGLCHLHSQSIIHRDIKSDNVLLDAQGRVKITDFGFCAKLTDQKSKRATMVGTPYWMAPEVVKQKEYGAKVDIWSLGIMAIEMIENEPPYLDEEPLKALYLIATNGTPTLKKPEALSKELKNFLSVCLCVDVKSRANSSELLQHEFLKKACAASGLAPLLRFKTKPSS</sequence>
<dbReference type="OrthoDB" id="248923at2759"/>
<keyword evidence="4" id="KW-0808">Transferase</keyword>
<dbReference type="Pfam" id="PF00069">
    <property type="entry name" value="Pkinase"/>
    <property type="match status" value="1"/>
</dbReference>
<feature type="compositionally biased region" description="Polar residues" evidence="11">
    <location>
        <begin position="1"/>
        <end position="13"/>
    </location>
</feature>
<keyword evidence="6 15" id="KW-0418">Kinase</keyword>
<feature type="region of interest" description="Disordered" evidence="11">
    <location>
        <begin position="328"/>
        <end position="389"/>
    </location>
</feature>
<dbReference type="InterPro" id="IPR000095">
    <property type="entry name" value="CRIB_dom"/>
</dbReference>
<dbReference type="FunCoup" id="A0A1B7MVS6">
    <property type="interactions" value="299"/>
</dbReference>
<dbReference type="InterPro" id="IPR017441">
    <property type="entry name" value="Protein_kinase_ATP_BS"/>
</dbReference>
<accession>A0A1B7MVS6</accession>
<dbReference type="InterPro" id="IPR000719">
    <property type="entry name" value="Prot_kinase_dom"/>
</dbReference>
<dbReference type="SUPFAM" id="SSF50729">
    <property type="entry name" value="PH domain-like"/>
    <property type="match status" value="1"/>
</dbReference>
<feature type="compositionally biased region" description="Basic and acidic residues" evidence="11">
    <location>
        <begin position="407"/>
        <end position="451"/>
    </location>
</feature>
<dbReference type="GO" id="GO:0004674">
    <property type="term" value="F:protein serine/threonine kinase activity"/>
    <property type="evidence" value="ECO:0007669"/>
    <property type="project" value="UniProtKB-KW"/>
</dbReference>
<dbReference type="AlphaFoldDB" id="A0A1B7MVS6"/>